<dbReference type="AlphaFoldDB" id="A0A375Z4U5"/>
<gene>
    <name evidence="1" type="ORF">MSP7336_04435</name>
</gene>
<evidence type="ECO:0008006" key="3">
    <source>
        <dbReference type="Google" id="ProtNLM"/>
    </source>
</evidence>
<evidence type="ECO:0000313" key="1">
    <source>
        <dbReference type="EMBL" id="SRX96159.1"/>
    </source>
</evidence>
<evidence type="ECO:0000313" key="2">
    <source>
        <dbReference type="Proteomes" id="UP000252015"/>
    </source>
</evidence>
<name>A0A375Z4U5_MYCSH</name>
<sequence>MELNVCRLLARRYQKRLEALTFAPGGRSYPRFMAKTRIRVARVYEDPTSDDGQRILVDRVWPRGFRKDDPRVGIWCKDVAPSKQLRDWYGHKPERFDEFAARYTEELAGSEALAELRKLAKAGPLTLVTATRDVDISQAAVLAKLLRGRP</sequence>
<proteinExistence type="predicted"/>
<reference evidence="1 2" key="1">
    <citation type="submission" date="2018-05" db="EMBL/GenBank/DDBJ databases">
        <authorList>
            <consortium name="IHU Genomes"/>
        </authorList>
    </citation>
    <scope>NUCLEOTIDE SEQUENCE [LARGE SCALE GENOMIC DNA]</scope>
    <source>
        <strain evidence="1 2">P7336</strain>
    </source>
</reference>
<dbReference type="STRING" id="29313.BHQ16_06260"/>
<keyword evidence="2" id="KW-1185">Reference proteome</keyword>
<dbReference type="PANTHER" id="PTHR36849:SF1">
    <property type="entry name" value="CYTOPLASMIC PROTEIN"/>
    <property type="match status" value="1"/>
</dbReference>
<protein>
    <recommendedName>
        <fullName evidence="3">DUF488 family protein</fullName>
    </recommendedName>
</protein>
<accession>A0A375Z4U5</accession>
<dbReference type="Proteomes" id="UP000252015">
    <property type="component" value="Unassembled WGS sequence"/>
</dbReference>
<organism evidence="1 2">
    <name type="scientific">Mycobacterium shimoidei</name>
    <dbReference type="NCBI Taxonomy" id="29313"/>
    <lineage>
        <taxon>Bacteria</taxon>
        <taxon>Bacillati</taxon>
        <taxon>Actinomycetota</taxon>
        <taxon>Actinomycetes</taxon>
        <taxon>Mycobacteriales</taxon>
        <taxon>Mycobacteriaceae</taxon>
        <taxon>Mycobacterium</taxon>
    </lineage>
</organism>
<dbReference type="PANTHER" id="PTHR36849">
    <property type="entry name" value="CYTOPLASMIC PROTEIN-RELATED"/>
    <property type="match status" value="1"/>
</dbReference>
<dbReference type="EMBL" id="UEGW01000001">
    <property type="protein sequence ID" value="SRX96159.1"/>
    <property type="molecule type" value="Genomic_DNA"/>
</dbReference>
<dbReference type="InterPro" id="IPR052552">
    <property type="entry name" value="YeaO-like"/>
</dbReference>
<dbReference type="Pfam" id="PF22752">
    <property type="entry name" value="DUF488-N3i"/>
    <property type="match status" value="1"/>
</dbReference>